<dbReference type="GO" id="GO:0016887">
    <property type="term" value="F:ATP hydrolysis activity"/>
    <property type="evidence" value="ECO:0007669"/>
    <property type="project" value="InterPro"/>
</dbReference>
<keyword evidence="10 11" id="KW-0472">Membrane</keyword>
<dbReference type="PANTHER" id="PTHR43079">
    <property type="entry name" value="PROBABLE CADMIUM/ZINC-TRANSPORTING ATPASE HMA1"/>
    <property type="match status" value="1"/>
</dbReference>
<dbReference type="GO" id="GO:0046872">
    <property type="term" value="F:metal ion binding"/>
    <property type="evidence" value="ECO:0007669"/>
    <property type="project" value="UniProtKB-KW"/>
</dbReference>
<reference evidence="13 14" key="1">
    <citation type="submission" date="2016-02" db="EMBL/GenBank/DDBJ databases">
        <title>A draft genome sequence of Candidatus Phytoplasma oryzae strain Mbita1, the causative agent of Napier Grass stunt disease in Kenya.</title>
        <authorList>
            <person name="Fischer A."/>
            <person name="Santa-Cruz I."/>
            <person name="Wambua L."/>
            <person name="Olds C."/>
            <person name="Midega C."/>
            <person name="Dickinson M."/>
            <person name="Kawicha P."/>
            <person name="Khan Z."/>
            <person name="Masiga D."/>
            <person name="Jores J."/>
            <person name="Bernd S."/>
        </authorList>
    </citation>
    <scope>NUCLEOTIDE SEQUENCE [LARGE SCALE GENOMIC DNA]</scope>
    <source>
        <strain evidence="13">Mbita1</strain>
    </source>
</reference>
<dbReference type="PANTHER" id="PTHR43079:SF1">
    <property type="entry name" value="CADMIUM_ZINC-TRANSPORTING ATPASE HMA1, CHLOROPLASTIC-RELATED"/>
    <property type="match status" value="1"/>
</dbReference>
<keyword evidence="3 11" id="KW-0812">Transmembrane</keyword>
<evidence type="ECO:0000256" key="10">
    <source>
        <dbReference type="ARBA" id="ARBA00023136"/>
    </source>
</evidence>
<keyword evidence="7" id="KW-0460">Magnesium</keyword>
<evidence type="ECO:0000256" key="11">
    <source>
        <dbReference type="RuleBase" id="RU362081"/>
    </source>
</evidence>
<dbReference type="Proteomes" id="UP000070069">
    <property type="component" value="Unassembled WGS sequence"/>
</dbReference>
<dbReference type="Gene3D" id="3.40.50.1000">
    <property type="entry name" value="HAD superfamily/HAD-like"/>
    <property type="match status" value="1"/>
</dbReference>
<dbReference type="RefSeq" id="WP_066539792.1">
    <property type="nucleotide sequence ID" value="NZ_JHUK01000001.1"/>
</dbReference>
<evidence type="ECO:0000256" key="8">
    <source>
        <dbReference type="ARBA" id="ARBA00022967"/>
    </source>
</evidence>
<dbReference type="NCBIfam" id="TIGR01494">
    <property type="entry name" value="ATPase_P-type"/>
    <property type="match status" value="1"/>
</dbReference>
<dbReference type="InterPro" id="IPR023214">
    <property type="entry name" value="HAD_sf"/>
</dbReference>
<dbReference type="SUPFAM" id="SSF81665">
    <property type="entry name" value="Calcium ATPase, transmembrane domain M"/>
    <property type="match status" value="1"/>
</dbReference>
<evidence type="ECO:0000256" key="3">
    <source>
        <dbReference type="ARBA" id="ARBA00022692"/>
    </source>
</evidence>
<accession>A0A139JR90</accession>
<dbReference type="InterPro" id="IPR018303">
    <property type="entry name" value="ATPase_P-typ_P_site"/>
</dbReference>
<dbReference type="GO" id="GO:0005524">
    <property type="term" value="F:ATP binding"/>
    <property type="evidence" value="ECO:0007669"/>
    <property type="project" value="UniProtKB-UniRule"/>
</dbReference>
<sequence>MNPNKTNERKYIFLFFCGILFYFLFFVPLTFMEKITKKIIINQDTLVLLKFSVTIVILLLSGYHIISEGFILTYYNTKKNKKFTPNIHVLMTLGALGAIYLREFNEANLLIIIFSGANFLEEYIENKSYKEIKNLFKIVPNQARLLDKNGNFSLIEAKELKVGDKVIVLNGDQIPSDGIIVSGLSSINESNITGESLPIEKQDGDIVFGSSINLSNNLIIEITKIVDESIFNKILKISYKIKENVSDKAVLIKKIEPIYVKIVIILVLLVLLITFTINKIFYYNPILEDPILEYFQFKNIFKKMMVFLTVASPCALAVADIPATFAAVSNLAKKGILLKSGKSLDFFSNIKAIAFDKTGTLTQGKPFVKEIFFDPNFNINKEQQLNYLNILFEMEKKTNHPIAFAIKKYCQKKIKSFKNININISNLIGIGIESVSGKNKYKIAKYNHFTNTSNNFYFVSEQIKEKTKLLLTEGNTVIYFSHNEKVIMVISLFDQIRNYSLEMINYFKEKKIKTIMLTGDNEKVAKTINSSLGLDLCFSNCLPEDKLNYIKQIKKKYDVVAMVGDGVNDSLALVNADVSITLQEGSDIVIELSDIVLIQNNLIKILYTHQLSLRLKTIIKQNIFFSVFIIIMLSIINFFITIPFQYAGILHESSTIVVIINCLRIL</sequence>
<dbReference type="InterPro" id="IPR023299">
    <property type="entry name" value="ATPase_P-typ_cyto_dom_N"/>
</dbReference>
<keyword evidence="5 11" id="KW-0547">Nucleotide-binding</keyword>
<evidence type="ECO:0000256" key="1">
    <source>
        <dbReference type="ARBA" id="ARBA00004141"/>
    </source>
</evidence>
<dbReference type="SFLD" id="SFLDS00003">
    <property type="entry name" value="Haloacid_Dehalogenase"/>
    <property type="match status" value="1"/>
</dbReference>
<evidence type="ECO:0000256" key="7">
    <source>
        <dbReference type="ARBA" id="ARBA00022842"/>
    </source>
</evidence>
<evidence type="ECO:0000256" key="2">
    <source>
        <dbReference type="ARBA" id="ARBA00006024"/>
    </source>
</evidence>
<dbReference type="Gene3D" id="2.70.150.10">
    <property type="entry name" value="Calcium-transporting ATPase, cytoplasmic transduction domain A"/>
    <property type="match status" value="1"/>
</dbReference>
<evidence type="ECO:0000313" key="14">
    <source>
        <dbReference type="Proteomes" id="UP000070069"/>
    </source>
</evidence>
<name>A0A139JR90_9MOLU</name>
<dbReference type="SFLD" id="SFLDG00002">
    <property type="entry name" value="C1.7:_P-type_atpase_like"/>
    <property type="match status" value="1"/>
</dbReference>
<feature type="transmembrane region" description="Helical" evidence="11">
    <location>
        <begin position="51"/>
        <end position="71"/>
    </location>
</feature>
<dbReference type="PATRIC" id="fig|203274.3.peg.40"/>
<dbReference type="InterPro" id="IPR008250">
    <property type="entry name" value="ATPase_P-typ_transduc_dom_A_sf"/>
</dbReference>
<dbReference type="InterPro" id="IPR051949">
    <property type="entry name" value="Cation_Transport_ATPase"/>
</dbReference>
<dbReference type="Pfam" id="PF00122">
    <property type="entry name" value="E1-E2_ATPase"/>
    <property type="match status" value="1"/>
</dbReference>
<dbReference type="InterPro" id="IPR023298">
    <property type="entry name" value="ATPase_P-typ_TM_dom_sf"/>
</dbReference>
<evidence type="ECO:0000313" key="13">
    <source>
        <dbReference type="EMBL" id="KXT29396.1"/>
    </source>
</evidence>
<dbReference type="NCBIfam" id="TIGR01525">
    <property type="entry name" value="ATPase-IB_hvy"/>
    <property type="match status" value="1"/>
</dbReference>
<feature type="domain" description="P-type ATPase A" evidence="12">
    <location>
        <begin position="138"/>
        <end position="236"/>
    </location>
</feature>
<dbReference type="SFLD" id="SFLDF00027">
    <property type="entry name" value="p-type_atpase"/>
    <property type="match status" value="1"/>
</dbReference>
<keyword evidence="8" id="KW-1278">Translocase</keyword>
<dbReference type="InterPro" id="IPR059000">
    <property type="entry name" value="ATPase_P-type_domA"/>
</dbReference>
<feature type="transmembrane region" description="Helical" evidence="11">
    <location>
        <begin position="304"/>
        <end position="332"/>
    </location>
</feature>
<evidence type="ECO:0000256" key="5">
    <source>
        <dbReference type="ARBA" id="ARBA00022741"/>
    </source>
</evidence>
<comment type="subcellular location">
    <subcellularLocation>
        <location evidence="11">Cell membrane</location>
    </subcellularLocation>
    <subcellularLocation>
        <location evidence="1">Membrane</location>
        <topology evidence="1">Multi-pass membrane protein</topology>
    </subcellularLocation>
</comment>
<comment type="caution">
    <text evidence="13">The sequence shown here is derived from an EMBL/GenBank/DDBJ whole genome shotgun (WGS) entry which is preliminary data.</text>
</comment>
<dbReference type="SUPFAM" id="SSF56784">
    <property type="entry name" value="HAD-like"/>
    <property type="match status" value="1"/>
</dbReference>
<comment type="similarity">
    <text evidence="2 11">Belongs to the cation transport ATPase (P-type) (TC 3.A.3) family. Type IB subfamily.</text>
</comment>
<protein>
    <submittedName>
        <fullName evidence="13">Cadmium-translocating P-type ATPase</fullName>
        <ecNumber evidence="13">3.6.3.3</ecNumber>
    </submittedName>
</protein>
<keyword evidence="4 11" id="KW-0479">Metal-binding</keyword>
<evidence type="ECO:0000256" key="9">
    <source>
        <dbReference type="ARBA" id="ARBA00022989"/>
    </source>
</evidence>
<dbReference type="InterPro" id="IPR044492">
    <property type="entry name" value="P_typ_ATPase_HD_dom"/>
</dbReference>
<dbReference type="GO" id="GO:0005886">
    <property type="term" value="C:plasma membrane"/>
    <property type="evidence" value="ECO:0007669"/>
    <property type="project" value="UniProtKB-SubCell"/>
</dbReference>
<dbReference type="GO" id="GO:0019829">
    <property type="term" value="F:ATPase-coupled monoatomic cation transmembrane transporter activity"/>
    <property type="evidence" value="ECO:0007669"/>
    <property type="project" value="InterPro"/>
</dbReference>
<dbReference type="InterPro" id="IPR036412">
    <property type="entry name" value="HAD-like_sf"/>
</dbReference>
<organism evidence="13 14">
    <name type="scientific">Candidatus Phytoplasma oryzae</name>
    <dbReference type="NCBI Taxonomy" id="203274"/>
    <lineage>
        <taxon>Bacteria</taxon>
        <taxon>Bacillati</taxon>
        <taxon>Mycoplasmatota</taxon>
        <taxon>Mollicutes</taxon>
        <taxon>Acholeplasmatales</taxon>
        <taxon>Acholeplasmataceae</taxon>
        <taxon>Candidatus Phytoplasma</taxon>
        <taxon>16SrXI (Rice yellow dwarf group)</taxon>
    </lineage>
</organism>
<evidence type="ECO:0000259" key="12">
    <source>
        <dbReference type="Pfam" id="PF00122"/>
    </source>
</evidence>
<dbReference type="AlphaFoldDB" id="A0A139JR90"/>
<proteinExistence type="inferred from homology"/>
<evidence type="ECO:0000256" key="6">
    <source>
        <dbReference type="ARBA" id="ARBA00022840"/>
    </source>
</evidence>
<keyword evidence="6 11" id="KW-0067">ATP-binding</keyword>
<feature type="transmembrane region" description="Helical" evidence="11">
    <location>
        <begin position="258"/>
        <end position="284"/>
    </location>
</feature>
<dbReference type="EMBL" id="LTBM01000001">
    <property type="protein sequence ID" value="KXT29396.1"/>
    <property type="molecule type" value="Genomic_DNA"/>
</dbReference>
<dbReference type="Pfam" id="PF00702">
    <property type="entry name" value="Hydrolase"/>
    <property type="match status" value="1"/>
</dbReference>
<gene>
    <name evidence="13" type="primary">cadA</name>
    <name evidence="13" type="ORF">AXA84_0041</name>
</gene>
<feature type="transmembrane region" description="Helical" evidence="11">
    <location>
        <begin position="12"/>
        <end position="31"/>
    </location>
</feature>
<feature type="transmembrane region" description="Helical" evidence="11">
    <location>
        <begin position="623"/>
        <end position="644"/>
    </location>
</feature>
<keyword evidence="9 11" id="KW-1133">Transmembrane helix</keyword>
<dbReference type="PROSITE" id="PS00154">
    <property type="entry name" value="ATPASE_E1_E2"/>
    <property type="match status" value="1"/>
</dbReference>
<dbReference type="Gene3D" id="3.40.1110.10">
    <property type="entry name" value="Calcium-transporting ATPase, cytoplasmic domain N"/>
    <property type="match status" value="1"/>
</dbReference>
<keyword evidence="13" id="KW-0378">Hydrolase</keyword>
<dbReference type="PRINTS" id="PR00119">
    <property type="entry name" value="CATATPASE"/>
</dbReference>
<dbReference type="EC" id="3.6.3.3" evidence="13"/>
<dbReference type="SUPFAM" id="SSF81653">
    <property type="entry name" value="Calcium ATPase, transduction domain A"/>
    <property type="match status" value="1"/>
</dbReference>
<dbReference type="InterPro" id="IPR027256">
    <property type="entry name" value="P-typ_ATPase_IB"/>
</dbReference>
<evidence type="ECO:0000256" key="4">
    <source>
        <dbReference type="ARBA" id="ARBA00022723"/>
    </source>
</evidence>
<keyword evidence="11" id="KW-1003">Cell membrane</keyword>
<dbReference type="InterPro" id="IPR001757">
    <property type="entry name" value="P_typ_ATPase"/>
</dbReference>